<reference evidence="9" key="1">
    <citation type="submission" date="2024-06" db="EMBL/GenBank/DDBJ databases">
        <title>Radixoralia hellwigii gen. nov., sp nov., isolated from a root canal in the human oral cavity.</title>
        <authorList>
            <person name="Bartsch S."/>
            <person name="Wittmer A."/>
            <person name="Schulz A.-K."/>
            <person name="Neumann-Schaal M."/>
            <person name="Wolf J."/>
            <person name="Gronow S."/>
            <person name="Tennert C."/>
            <person name="Haecker G."/>
            <person name="Cieplik F."/>
            <person name="Al-Ahmad A."/>
        </authorList>
    </citation>
    <scope>NUCLEOTIDE SEQUENCE [LARGE SCALE GENOMIC DNA]</scope>
    <source>
        <strain evidence="9">Wk13</strain>
    </source>
</reference>
<dbReference type="RefSeq" id="WP_418890851.1">
    <property type="nucleotide sequence ID" value="NZ_JBEUWX010000002.1"/>
</dbReference>
<evidence type="ECO:0000256" key="2">
    <source>
        <dbReference type="ARBA" id="ARBA00022448"/>
    </source>
</evidence>
<keyword evidence="4" id="KW-1003">Cell membrane</keyword>
<evidence type="ECO:0000313" key="9">
    <source>
        <dbReference type="Proteomes" id="UP001574673"/>
    </source>
</evidence>
<protein>
    <submittedName>
        <fullName evidence="8">ABC transporter ATP-binding protein</fullName>
    </submittedName>
</protein>
<evidence type="ECO:0000256" key="3">
    <source>
        <dbReference type="ARBA" id="ARBA00022458"/>
    </source>
</evidence>
<dbReference type="Proteomes" id="UP001574673">
    <property type="component" value="Unassembled WGS sequence"/>
</dbReference>
<evidence type="ECO:0000256" key="6">
    <source>
        <dbReference type="ARBA" id="ARBA00022840"/>
    </source>
</evidence>
<comment type="similarity">
    <text evidence="1">Belongs to the ABC transporter superfamily.</text>
</comment>
<keyword evidence="6 8" id="KW-0067">ATP-binding</keyword>
<keyword evidence="3" id="KW-0536">Nodulation</keyword>
<sequence>MSTIDPHTRETMIRIERICKRYGTQLALDNVDLTIGAGETFGLLGPNGAGKSTLIGLLATLKRPDSGRISIGGHDVLRDRDRVRQQIGLVFQENNLDRELTARQNLDFQARLHRLDNPSAAVAAMLRRLELEAHADRPAEEFSGGMRRRLIIGRALLSAPRVLLLDEPTTGLDPAIRHALWSLIHEASEGGCTIILTTHYVEEAETLCDRVALMQRGRIVDCGAPAALCERHAKHKLEDVVLALNAGG</sequence>
<organism evidence="8 9">
    <name type="scientific">Dentiradicibacter hellwigii</name>
    <dbReference type="NCBI Taxonomy" id="3149053"/>
    <lineage>
        <taxon>Bacteria</taxon>
        <taxon>Pseudomonadati</taxon>
        <taxon>Pseudomonadota</taxon>
        <taxon>Betaproteobacteria</taxon>
        <taxon>Rhodocyclales</taxon>
        <taxon>Rhodocyclaceae</taxon>
        <taxon>Dentiradicibacter</taxon>
    </lineage>
</organism>
<evidence type="ECO:0000256" key="5">
    <source>
        <dbReference type="ARBA" id="ARBA00022741"/>
    </source>
</evidence>
<gene>
    <name evidence="8" type="ORF">ABCS64_05265</name>
</gene>
<dbReference type="InterPro" id="IPR027417">
    <property type="entry name" value="P-loop_NTPase"/>
</dbReference>
<evidence type="ECO:0000256" key="1">
    <source>
        <dbReference type="ARBA" id="ARBA00005417"/>
    </source>
</evidence>
<comment type="caution">
    <text evidence="8">The sequence shown here is derived from an EMBL/GenBank/DDBJ whole genome shotgun (WGS) entry which is preliminary data.</text>
</comment>
<dbReference type="GO" id="GO:0005524">
    <property type="term" value="F:ATP binding"/>
    <property type="evidence" value="ECO:0007669"/>
    <property type="project" value="UniProtKB-KW"/>
</dbReference>
<dbReference type="SUPFAM" id="SSF52540">
    <property type="entry name" value="P-loop containing nucleoside triphosphate hydrolases"/>
    <property type="match status" value="1"/>
</dbReference>
<keyword evidence="5" id="KW-0547">Nucleotide-binding</keyword>
<keyword evidence="2" id="KW-0813">Transport</keyword>
<dbReference type="InterPro" id="IPR017871">
    <property type="entry name" value="ABC_transporter-like_CS"/>
</dbReference>
<dbReference type="PANTHER" id="PTHR42711">
    <property type="entry name" value="ABC TRANSPORTER ATP-BINDING PROTEIN"/>
    <property type="match status" value="1"/>
</dbReference>
<keyword evidence="4" id="KW-0472">Membrane</keyword>
<dbReference type="InterPro" id="IPR003593">
    <property type="entry name" value="AAA+_ATPase"/>
</dbReference>
<dbReference type="Pfam" id="PF00005">
    <property type="entry name" value="ABC_tran"/>
    <property type="match status" value="1"/>
</dbReference>
<keyword evidence="9" id="KW-1185">Reference proteome</keyword>
<dbReference type="PROSITE" id="PS50893">
    <property type="entry name" value="ABC_TRANSPORTER_2"/>
    <property type="match status" value="1"/>
</dbReference>
<evidence type="ECO:0000313" key="8">
    <source>
        <dbReference type="EMBL" id="MFA9949742.1"/>
    </source>
</evidence>
<dbReference type="InterPro" id="IPR003439">
    <property type="entry name" value="ABC_transporter-like_ATP-bd"/>
</dbReference>
<dbReference type="EMBL" id="JBEUWX010000002">
    <property type="protein sequence ID" value="MFA9949742.1"/>
    <property type="molecule type" value="Genomic_DNA"/>
</dbReference>
<accession>A0ABV4UF08</accession>
<evidence type="ECO:0000256" key="4">
    <source>
        <dbReference type="ARBA" id="ARBA00022475"/>
    </source>
</evidence>
<dbReference type="SMART" id="SM00382">
    <property type="entry name" value="AAA"/>
    <property type="match status" value="1"/>
</dbReference>
<dbReference type="Gene3D" id="3.40.50.300">
    <property type="entry name" value="P-loop containing nucleotide triphosphate hydrolases"/>
    <property type="match status" value="1"/>
</dbReference>
<dbReference type="PANTHER" id="PTHR42711:SF5">
    <property type="entry name" value="ABC TRANSPORTER ATP-BINDING PROTEIN NATA"/>
    <property type="match status" value="1"/>
</dbReference>
<dbReference type="InterPro" id="IPR050763">
    <property type="entry name" value="ABC_transporter_ATP-binding"/>
</dbReference>
<feature type="domain" description="ABC transporter" evidence="7">
    <location>
        <begin position="13"/>
        <end position="241"/>
    </location>
</feature>
<proteinExistence type="inferred from homology"/>
<evidence type="ECO:0000259" key="7">
    <source>
        <dbReference type="PROSITE" id="PS50893"/>
    </source>
</evidence>
<dbReference type="PROSITE" id="PS00211">
    <property type="entry name" value="ABC_TRANSPORTER_1"/>
    <property type="match status" value="1"/>
</dbReference>
<name>A0ABV4UF08_9RHOO</name>